<dbReference type="SUPFAM" id="SSF100950">
    <property type="entry name" value="NagB/RpiA/CoA transferase-like"/>
    <property type="match status" value="1"/>
</dbReference>
<dbReference type="PROSITE" id="PS51000">
    <property type="entry name" value="HTH_DEOR_2"/>
    <property type="match status" value="1"/>
</dbReference>
<dbReference type="SMART" id="SM01134">
    <property type="entry name" value="DeoRC"/>
    <property type="match status" value="1"/>
</dbReference>
<name>A0ABR7VAF5_9FLAO</name>
<dbReference type="InterPro" id="IPR037171">
    <property type="entry name" value="NagB/RpiA_transferase-like"/>
</dbReference>
<evidence type="ECO:0000259" key="4">
    <source>
        <dbReference type="PROSITE" id="PS51000"/>
    </source>
</evidence>
<evidence type="ECO:0000313" key="5">
    <source>
        <dbReference type="EMBL" id="MBD0849886.1"/>
    </source>
</evidence>
<proteinExistence type="predicted"/>
<keyword evidence="6" id="KW-1185">Reference proteome</keyword>
<protein>
    <submittedName>
        <fullName evidence="5">DeoR/GlpR transcriptional regulator</fullName>
    </submittedName>
</protein>
<dbReference type="PROSITE" id="PS00894">
    <property type="entry name" value="HTH_DEOR_1"/>
    <property type="match status" value="1"/>
</dbReference>
<sequence length="249" mass="27666">MLKEERHQAILSQVELHNRILLTDIAEILDVSIDTARRDVKELDKENKLRKVHGGAISLGFTSSSTRNTNIYALSQKITIAEKAASLLKNEGVIFIDGGTTCMELARIIPANLKLTCFTLSLPVAMELNSKPNVDVIFIGGTISKEPQMAIGSTPTHTLSEIKVDYSFIGTGYVDASYGLTEFDWDIVQVKKAVVQASKKTVLLCISEKLNSRHRYKTCDMNAINTMITELSPDDDQLKLFRNNNVHLI</sequence>
<dbReference type="PANTHER" id="PTHR30363:SF44">
    <property type="entry name" value="AGA OPERON TRANSCRIPTIONAL REPRESSOR-RELATED"/>
    <property type="match status" value="1"/>
</dbReference>
<keyword evidence="3" id="KW-0804">Transcription</keyword>
<dbReference type="PANTHER" id="PTHR30363">
    <property type="entry name" value="HTH-TYPE TRANSCRIPTIONAL REGULATOR SRLR-RELATED"/>
    <property type="match status" value="1"/>
</dbReference>
<dbReference type="RefSeq" id="WP_188312985.1">
    <property type="nucleotide sequence ID" value="NZ_JABTCG010000001.1"/>
</dbReference>
<evidence type="ECO:0000256" key="2">
    <source>
        <dbReference type="ARBA" id="ARBA00023125"/>
    </source>
</evidence>
<keyword evidence="2" id="KW-0238">DNA-binding</keyword>
<dbReference type="InterPro" id="IPR018356">
    <property type="entry name" value="Tscrpt_reg_HTH_DeoR_CS"/>
</dbReference>
<gene>
    <name evidence="5" type="ORF">HPE63_04325</name>
</gene>
<dbReference type="SUPFAM" id="SSF46785">
    <property type="entry name" value="Winged helix' DNA-binding domain"/>
    <property type="match status" value="1"/>
</dbReference>
<dbReference type="Gene3D" id="3.40.50.1360">
    <property type="match status" value="1"/>
</dbReference>
<reference evidence="5 6" key="1">
    <citation type="submission" date="2020-05" db="EMBL/GenBank/DDBJ databases">
        <title>The draft genome sequence of Maribacter arenosus CAU 1321.</title>
        <authorList>
            <person name="Mu L."/>
        </authorList>
    </citation>
    <scope>NUCLEOTIDE SEQUENCE [LARGE SCALE GENOMIC DNA]</scope>
    <source>
        <strain evidence="5 6">CAU 1321</strain>
    </source>
</reference>
<dbReference type="InterPro" id="IPR001034">
    <property type="entry name" value="DeoR_HTH"/>
</dbReference>
<organism evidence="5 6">
    <name type="scientific">Maribacter arenosus</name>
    <dbReference type="NCBI Taxonomy" id="1854708"/>
    <lineage>
        <taxon>Bacteria</taxon>
        <taxon>Pseudomonadati</taxon>
        <taxon>Bacteroidota</taxon>
        <taxon>Flavobacteriia</taxon>
        <taxon>Flavobacteriales</taxon>
        <taxon>Flavobacteriaceae</taxon>
        <taxon>Maribacter</taxon>
    </lineage>
</organism>
<evidence type="ECO:0000256" key="3">
    <source>
        <dbReference type="ARBA" id="ARBA00023163"/>
    </source>
</evidence>
<accession>A0ABR7VAF5</accession>
<evidence type="ECO:0000313" key="6">
    <source>
        <dbReference type="Proteomes" id="UP000598350"/>
    </source>
</evidence>
<dbReference type="SMART" id="SM00420">
    <property type="entry name" value="HTH_DEOR"/>
    <property type="match status" value="1"/>
</dbReference>
<dbReference type="EMBL" id="JABTCG010000001">
    <property type="protein sequence ID" value="MBD0849886.1"/>
    <property type="molecule type" value="Genomic_DNA"/>
</dbReference>
<dbReference type="InterPro" id="IPR036390">
    <property type="entry name" value="WH_DNA-bd_sf"/>
</dbReference>
<dbReference type="Proteomes" id="UP000598350">
    <property type="component" value="Unassembled WGS sequence"/>
</dbReference>
<dbReference type="PRINTS" id="PR00037">
    <property type="entry name" value="HTHLACR"/>
</dbReference>
<dbReference type="InterPro" id="IPR014036">
    <property type="entry name" value="DeoR-like_C"/>
</dbReference>
<dbReference type="Pfam" id="PF08220">
    <property type="entry name" value="HTH_DeoR"/>
    <property type="match status" value="1"/>
</dbReference>
<comment type="caution">
    <text evidence="5">The sequence shown here is derived from an EMBL/GenBank/DDBJ whole genome shotgun (WGS) entry which is preliminary data.</text>
</comment>
<dbReference type="Pfam" id="PF00455">
    <property type="entry name" value="DeoRC"/>
    <property type="match status" value="1"/>
</dbReference>
<dbReference type="InterPro" id="IPR050313">
    <property type="entry name" value="Carb_Metab_HTH_regulators"/>
</dbReference>
<feature type="domain" description="HTH deoR-type" evidence="4">
    <location>
        <begin position="3"/>
        <end position="58"/>
    </location>
</feature>
<evidence type="ECO:0000256" key="1">
    <source>
        <dbReference type="ARBA" id="ARBA00023015"/>
    </source>
</evidence>
<keyword evidence="1" id="KW-0805">Transcription regulation</keyword>